<dbReference type="HOGENOM" id="CLU_077013_0_0_1"/>
<accession>B8AAT0</accession>
<reference evidence="1 2" key="1">
    <citation type="journal article" date="2005" name="PLoS Biol.">
        <title>The genomes of Oryza sativa: a history of duplications.</title>
        <authorList>
            <person name="Yu J."/>
            <person name="Wang J."/>
            <person name="Lin W."/>
            <person name="Li S."/>
            <person name="Li H."/>
            <person name="Zhou J."/>
            <person name="Ni P."/>
            <person name="Dong W."/>
            <person name="Hu S."/>
            <person name="Zeng C."/>
            <person name="Zhang J."/>
            <person name="Zhang Y."/>
            <person name="Li R."/>
            <person name="Xu Z."/>
            <person name="Li S."/>
            <person name="Li X."/>
            <person name="Zheng H."/>
            <person name="Cong L."/>
            <person name="Lin L."/>
            <person name="Yin J."/>
            <person name="Geng J."/>
            <person name="Li G."/>
            <person name="Shi J."/>
            <person name="Liu J."/>
            <person name="Lv H."/>
            <person name="Li J."/>
            <person name="Wang J."/>
            <person name="Deng Y."/>
            <person name="Ran L."/>
            <person name="Shi X."/>
            <person name="Wang X."/>
            <person name="Wu Q."/>
            <person name="Li C."/>
            <person name="Ren X."/>
            <person name="Wang J."/>
            <person name="Wang X."/>
            <person name="Li D."/>
            <person name="Liu D."/>
            <person name="Zhang X."/>
            <person name="Ji Z."/>
            <person name="Zhao W."/>
            <person name="Sun Y."/>
            <person name="Zhang Z."/>
            <person name="Bao J."/>
            <person name="Han Y."/>
            <person name="Dong L."/>
            <person name="Ji J."/>
            <person name="Chen P."/>
            <person name="Wu S."/>
            <person name="Liu J."/>
            <person name="Xiao Y."/>
            <person name="Bu D."/>
            <person name="Tan J."/>
            <person name="Yang L."/>
            <person name="Ye C."/>
            <person name="Zhang J."/>
            <person name="Xu J."/>
            <person name="Zhou Y."/>
            <person name="Yu Y."/>
            <person name="Zhang B."/>
            <person name="Zhuang S."/>
            <person name="Wei H."/>
            <person name="Liu B."/>
            <person name="Lei M."/>
            <person name="Yu H."/>
            <person name="Li Y."/>
            <person name="Xu H."/>
            <person name="Wei S."/>
            <person name="He X."/>
            <person name="Fang L."/>
            <person name="Zhang Z."/>
            <person name="Zhang Y."/>
            <person name="Huang X."/>
            <person name="Su Z."/>
            <person name="Tong W."/>
            <person name="Li J."/>
            <person name="Tong Z."/>
            <person name="Li S."/>
            <person name="Ye J."/>
            <person name="Wang L."/>
            <person name="Fang L."/>
            <person name="Lei T."/>
            <person name="Chen C."/>
            <person name="Chen H."/>
            <person name="Xu Z."/>
            <person name="Li H."/>
            <person name="Huang H."/>
            <person name="Zhang F."/>
            <person name="Xu H."/>
            <person name="Li N."/>
            <person name="Zhao C."/>
            <person name="Li S."/>
            <person name="Dong L."/>
            <person name="Huang Y."/>
            <person name="Li L."/>
            <person name="Xi Y."/>
            <person name="Qi Q."/>
            <person name="Li W."/>
            <person name="Zhang B."/>
            <person name="Hu W."/>
            <person name="Zhang Y."/>
            <person name="Tian X."/>
            <person name="Jiao Y."/>
            <person name="Liang X."/>
            <person name="Jin J."/>
            <person name="Gao L."/>
            <person name="Zheng W."/>
            <person name="Hao B."/>
            <person name="Liu S."/>
            <person name="Wang W."/>
            <person name="Yuan L."/>
            <person name="Cao M."/>
            <person name="McDermott J."/>
            <person name="Samudrala R."/>
            <person name="Wang J."/>
            <person name="Wong G.K."/>
            <person name="Yang H."/>
        </authorList>
    </citation>
    <scope>NUCLEOTIDE SEQUENCE [LARGE SCALE GENOMIC DNA]</scope>
    <source>
        <strain evidence="2">cv. 93-11</strain>
    </source>
</reference>
<dbReference type="AlphaFoldDB" id="B8AAT0"/>
<sequence length="274" mass="29795">MAGDPAAAAAAVGAMRPWNYVVTAHKLTVVARSCVGNFTAPDHLDLSKCTRIEIGVSAYSSGSSANNCALLLASIVEKPMLDAPVYGRIATIELFRPCVLASIKFSPDSRAKSSCKFVNAFVYLNQENRYVICRSGRDASDHIGRPTNKGQTDELNRDYNITWMTAVEMLDDYVYIGADNCYNLFTELKRRVGRLLVIGQYHLGDQLQLVLADYIKSVGNLTHAQWRAFYTDGRSVGVAQGFVDNDLIESFLSLEPSKMGGGCADGVASCGRAV</sequence>
<proteinExistence type="predicted"/>
<organism evidence="1 2">
    <name type="scientific">Oryza sativa subsp. indica</name>
    <name type="common">Rice</name>
    <dbReference type="NCBI Taxonomy" id="39946"/>
    <lineage>
        <taxon>Eukaryota</taxon>
        <taxon>Viridiplantae</taxon>
        <taxon>Streptophyta</taxon>
        <taxon>Embryophyta</taxon>
        <taxon>Tracheophyta</taxon>
        <taxon>Spermatophyta</taxon>
        <taxon>Magnoliopsida</taxon>
        <taxon>Liliopsida</taxon>
        <taxon>Poales</taxon>
        <taxon>Poaceae</taxon>
        <taxon>BOP clade</taxon>
        <taxon>Oryzoideae</taxon>
        <taxon>Oryzeae</taxon>
        <taxon>Oryzinae</taxon>
        <taxon>Oryza</taxon>
        <taxon>Oryza sativa</taxon>
    </lineage>
</organism>
<gene>
    <name evidence="1" type="ORF">OsI_02599</name>
</gene>
<evidence type="ECO:0000313" key="1">
    <source>
        <dbReference type="EMBL" id="EEC70971.1"/>
    </source>
</evidence>
<keyword evidence="2" id="KW-1185">Reference proteome</keyword>
<dbReference type="Gene3D" id="1.10.150.910">
    <property type="match status" value="1"/>
</dbReference>
<protein>
    <recommendedName>
        <fullName evidence="3">Cleavage/polyadenylation specificity factor A subunit C-terminal domain-containing protein</fullName>
    </recommendedName>
</protein>
<evidence type="ECO:0008006" key="3">
    <source>
        <dbReference type="Google" id="ProtNLM"/>
    </source>
</evidence>
<dbReference type="STRING" id="39946.B8AAT0"/>
<dbReference type="InterPro" id="IPR050358">
    <property type="entry name" value="RSE1/DDB1/CFT1"/>
</dbReference>
<dbReference type="EMBL" id="CM000126">
    <property type="protein sequence ID" value="EEC70971.1"/>
    <property type="molecule type" value="Genomic_DNA"/>
</dbReference>
<name>B8AAT0_ORYSI</name>
<evidence type="ECO:0000313" key="2">
    <source>
        <dbReference type="Proteomes" id="UP000007015"/>
    </source>
</evidence>
<dbReference type="Proteomes" id="UP000007015">
    <property type="component" value="Chromosome 1"/>
</dbReference>
<dbReference type="PANTHER" id="PTHR10644">
    <property type="entry name" value="DNA REPAIR/RNA PROCESSING CPSF FAMILY"/>
    <property type="match status" value="1"/>
</dbReference>
<dbReference type="Gramene" id="BGIOSGA003854-TA">
    <property type="protein sequence ID" value="BGIOSGA003854-PA"/>
    <property type="gene ID" value="BGIOSGA003854"/>
</dbReference>